<sequence>MESAAVAATTTTPNQQAKLLTPTDHQKVLSKHDEKWNGMFVKLLEFKEKNKNTLVPQCYNQDARLGRWVHYQRVEYWIFQQTGTAKITEERIGRLDAIDFEWDPQKAQWEKMFEKLKEYKAVESHCRVPKGYEKDWELANWVRNQRLEQANLSKPGKKSRMTPERFKLLDDMGFKWSIATPARANRNSGRKKSGKVGDEQKEDSAPINSEEVTADEKSAGESTMVEGQVPTETFVDSLNAVANEVVVATDETIAQGIVPEENPDEKVSISAAELAVHVEV</sequence>
<dbReference type="EMBL" id="KV784355">
    <property type="protein sequence ID" value="OEU19850.1"/>
    <property type="molecule type" value="Genomic_DNA"/>
</dbReference>
<feature type="domain" description="Helicase-associated" evidence="2">
    <location>
        <begin position="106"/>
        <end position="174"/>
    </location>
</feature>
<accession>A0A1E7FNV6</accession>
<dbReference type="PANTHER" id="PTHR33418:SF1">
    <property type="entry name" value="HELICASE-ASSOCIATED DOMAIN-CONTAINING PROTEIN"/>
    <property type="match status" value="1"/>
</dbReference>
<dbReference type="AlphaFoldDB" id="A0A1E7FNV6"/>
<proteinExistence type="predicted"/>
<evidence type="ECO:0000313" key="4">
    <source>
        <dbReference type="Proteomes" id="UP000095751"/>
    </source>
</evidence>
<feature type="region of interest" description="Disordered" evidence="1">
    <location>
        <begin position="180"/>
        <end position="222"/>
    </location>
</feature>
<evidence type="ECO:0000256" key="1">
    <source>
        <dbReference type="SAM" id="MobiDB-lite"/>
    </source>
</evidence>
<keyword evidence="4" id="KW-1185">Reference proteome</keyword>
<dbReference type="InParanoid" id="A0A1E7FNV6"/>
<organism evidence="3 4">
    <name type="scientific">Fragilariopsis cylindrus CCMP1102</name>
    <dbReference type="NCBI Taxonomy" id="635003"/>
    <lineage>
        <taxon>Eukaryota</taxon>
        <taxon>Sar</taxon>
        <taxon>Stramenopiles</taxon>
        <taxon>Ochrophyta</taxon>
        <taxon>Bacillariophyta</taxon>
        <taxon>Bacillariophyceae</taxon>
        <taxon>Bacillariophycidae</taxon>
        <taxon>Bacillariales</taxon>
        <taxon>Bacillariaceae</taxon>
        <taxon>Fragilariopsis</taxon>
    </lineage>
</organism>
<reference evidence="3 4" key="1">
    <citation type="submission" date="2016-09" db="EMBL/GenBank/DDBJ databases">
        <title>Extensive genetic diversity and differential bi-allelic expression allows diatom success in the polar Southern Ocean.</title>
        <authorList>
            <consortium name="DOE Joint Genome Institute"/>
            <person name="Mock T."/>
            <person name="Otillar R.P."/>
            <person name="Strauss J."/>
            <person name="Dupont C."/>
            <person name="Frickenhaus S."/>
            <person name="Maumus F."/>
            <person name="Mcmullan M."/>
            <person name="Sanges R."/>
            <person name="Schmutz J."/>
            <person name="Toseland A."/>
            <person name="Valas R."/>
            <person name="Veluchamy A."/>
            <person name="Ward B.J."/>
            <person name="Allen A."/>
            <person name="Barry K."/>
            <person name="Falciatore A."/>
            <person name="Ferrante M."/>
            <person name="Fortunato A.E."/>
            <person name="Gloeckner G."/>
            <person name="Gruber A."/>
            <person name="Hipkin R."/>
            <person name="Janech M."/>
            <person name="Kroth P."/>
            <person name="Leese F."/>
            <person name="Lindquist E."/>
            <person name="Lyon B.R."/>
            <person name="Martin J."/>
            <person name="Mayer C."/>
            <person name="Parker M."/>
            <person name="Quesneville H."/>
            <person name="Raymond J."/>
            <person name="Uhlig C."/>
            <person name="Valentin K.U."/>
            <person name="Worden A.Z."/>
            <person name="Armbrust E.V."/>
            <person name="Bowler C."/>
            <person name="Green B."/>
            <person name="Moulton V."/>
            <person name="Van Oosterhout C."/>
            <person name="Grigoriev I."/>
        </authorList>
    </citation>
    <scope>NUCLEOTIDE SEQUENCE [LARGE SCALE GENOMIC DNA]</scope>
    <source>
        <strain evidence="3 4">CCMP1102</strain>
    </source>
</reference>
<feature type="domain" description="Helicase-associated" evidence="2">
    <location>
        <begin position="32"/>
        <end position="100"/>
    </location>
</feature>
<protein>
    <recommendedName>
        <fullName evidence="2">Helicase-associated domain-containing protein</fullName>
    </recommendedName>
</protein>
<dbReference type="OrthoDB" id="43285at2759"/>
<dbReference type="KEGG" id="fcy:FRACYDRAFT_182438"/>
<dbReference type="InterPro" id="IPR005114">
    <property type="entry name" value="Helicase_assoc"/>
</dbReference>
<dbReference type="Pfam" id="PF03457">
    <property type="entry name" value="HA"/>
    <property type="match status" value="2"/>
</dbReference>
<evidence type="ECO:0000259" key="2">
    <source>
        <dbReference type="Pfam" id="PF03457"/>
    </source>
</evidence>
<dbReference type="PANTHER" id="PTHR33418">
    <property type="entry name" value="HELICASE-ASSOCIATED"/>
    <property type="match status" value="1"/>
</dbReference>
<evidence type="ECO:0000313" key="3">
    <source>
        <dbReference type="EMBL" id="OEU19850.1"/>
    </source>
</evidence>
<gene>
    <name evidence="3" type="ORF">FRACYDRAFT_182438</name>
</gene>
<dbReference type="Gene3D" id="6.10.140.530">
    <property type="match status" value="2"/>
</dbReference>
<feature type="compositionally biased region" description="Basic and acidic residues" evidence="1">
    <location>
        <begin position="195"/>
        <end position="204"/>
    </location>
</feature>
<dbReference type="Proteomes" id="UP000095751">
    <property type="component" value="Unassembled WGS sequence"/>
</dbReference>
<name>A0A1E7FNV6_9STRA</name>